<dbReference type="AlphaFoldDB" id="J3P8F9"/>
<reference evidence="2" key="4">
    <citation type="journal article" date="2015" name="G3 (Bethesda)">
        <title>Genome sequences of three phytopathogenic species of the Magnaporthaceae family of fungi.</title>
        <authorList>
            <person name="Okagaki L.H."/>
            <person name="Nunes C.C."/>
            <person name="Sailsbery J."/>
            <person name="Clay B."/>
            <person name="Brown D."/>
            <person name="John T."/>
            <person name="Oh Y."/>
            <person name="Young N."/>
            <person name="Fitzgerald M."/>
            <person name="Haas B.J."/>
            <person name="Zeng Q."/>
            <person name="Young S."/>
            <person name="Adiconis X."/>
            <person name="Fan L."/>
            <person name="Levin J.Z."/>
            <person name="Mitchell T.K."/>
            <person name="Okubara P.A."/>
            <person name="Farman M.L."/>
            <person name="Kohn L.M."/>
            <person name="Birren B."/>
            <person name="Ma L.-J."/>
            <person name="Dean R.A."/>
        </authorList>
    </citation>
    <scope>NUCLEOTIDE SEQUENCE</scope>
    <source>
        <strain evidence="2">R3-111a-1</strain>
    </source>
</reference>
<evidence type="ECO:0000313" key="1">
    <source>
        <dbReference type="EMBL" id="EJT72942.1"/>
    </source>
</evidence>
<reference evidence="3" key="1">
    <citation type="submission" date="2010-07" db="EMBL/GenBank/DDBJ databases">
        <title>The genome sequence of Gaeumannomyces graminis var. tritici strain R3-111a-1.</title>
        <authorList>
            <consortium name="The Broad Institute Genome Sequencing Platform"/>
            <person name="Ma L.-J."/>
            <person name="Dead R."/>
            <person name="Young S."/>
            <person name="Zeng Q."/>
            <person name="Koehrsen M."/>
            <person name="Alvarado L."/>
            <person name="Berlin A."/>
            <person name="Chapman S.B."/>
            <person name="Chen Z."/>
            <person name="Freedman E."/>
            <person name="Gellesch M."/>
            <person name="Goldberg J."/>
            <person name="Griggs A."/>
            <person name="Gujja S."/>
            <person name="Heilman E.R."/>
            <person name="Heiman D."/>
            <person name="Hepburn T."/>
            <person name="Howarth C."/>
            <person name="Jen D."/>
            <person name="Larson L."/>
            <person name="Mehta T."/>
            <person name="Neiman D."/>
            <person name="Pearson M."/>
            <person name="Roberts A."/>
            <person name="Saif S."/>
            <person name="Shea T."/>
            <person name="Shenoy N."/>
            <person name="Sisk P."/>
            <person name="Stolte C."/>
            <person name="Sykes S."/>
            <person name="Walk T."/>
            <person name="White J."/>
            <person name="Yandava C."/>
            <person name="Haas B."/>
            <person name="Nusbaum C."/>
            <person name="Birren B."/>
        </authorList>
    </citation>
    <scope>NUCLEOTIDE SEQUENCE [LARGE SCALE GENOMIC DNA]</scope>
    <source>
        <strain evidence="3">R3-111a-1</strain>
    </source>
</reference>
<protein>
    <submittedName>
        <fullName evidence="1 2">Uncharacterized protein</fullName>
    </submittedName>
</protein>
<dbReference type="HOGENOM" id="CLU_2359870_0_0_1"/>
<dbReference type="EnsemblFungi" id="EJT72942">
    <property type="protein sequence ID" value="EJT72942"/>
    <property type="gene ID" value="GGTG_09793"/>
</dbReference>
<gene>
    <name evidence="2" type="primary">20350251</name>
    <name evidence="1" type="ORF">GGTG_09793</name>
</gene>
<reference evidence="2" key="5">
    <citation type="submission" date="2018-04" db="UniProtKB">
        <authorList>
            <consortium name="EnsemblFungi"/>
        </authorList>
    </citation>
    <scope>IDENTIFICATION</scope>
    <source>
        <strain evidence="2">R3-111a-1</strain>
    </source>
</reference>
<reference evidence="1" key="2">
    <citation type="submission" date="2010-07" db="EMBL/GenBank/DDBJ databases">
        <authorList>
            <consortium name="The Broad Institute Genome Sequencing Platform"/>
            <consortium name="Broad Institute Genome Sequencing Center for Infectious Disease"/>
            <person name="Ma L.-J."/>
            <person name="Dead R."/>
            <person name="Young S."/>
            <person name="Zeng Q."/>
            <person name="Koehrsen M."/>
            <person name="Alvarado L."/>
            <person name="Berlin A."/>
            <person name="Chapman S.B."/>
            <person name="Chen Z."/>
            <person name="Freedman E."/>
            <person name="Gellesch M."/>
            <person name="Goldberg J."/>
            <person name="Griggs A."/>
            <person name="Gujja S."/>
            <person name="Heilman E.R."/>
            <person name="Heiman D."/>
            <person name="Hepburn T."/>
            <person name="Howarth C."/>
            <person name="Jen D."/>
            <person name="Larson L."/>
            <person name="Mehta T."/>
            <person name="Neiman D."/>
            <person name="Pearson M."/>
            <person name="Roberts A."/>
            <person name="Saif S."/>
            <person name="Shea T."/>
            <person name="Shenoy N."/>
            <person name="Sisk P."/>
            <person name="Stolte C."/>
            <person name="Sykes S."/>
            <person name="Walk T."/>
            <person name="White J."/>
            <person name="Yandava C."/>
            <person name="Haas B."/>
            <person name="Nusbaum C."/>
            <person name="Birren B."/>
        </authorList>
    </citation>
    <scope>NUCLEOTIDE SEQUENCE</scope>
    <source>
        <strain evidence="1">R3-111a-1</strain>
    </source>
</reference>
<dbReference type="Proteomes" id="UP000006039">
    <property type="component" value="Unassembled WGS sequence"/>
</dbReference>
<name>J3P8F9_GAET3</name>
<dbReference type="VEuPathDB" id="FungiDB:GGTG_09793"/>
<sequence length="96" mass="10708">MPSLGSVEIKCRMNLALFRPSIERFESPDSGWSRPRQLLEVSPDRVHLAVPHEGELALLAWTLARERTLILCTVTSKGVEGGPACARLDLLRQSDR</sequence>
<accession>J3P8F9</accession>
<organism evidence="1">
    <name type="scientific">Gaeumannomyces tritici (strain R3-111a-1)</name>
    <name type="common">Wheat and barley take-all root rot fungus</name>
    <name type="synonym">Gaeumannomyces graminis var. tritici</name>
    <dbReference type="NCBI Taxonomy" id="644352"/>
    <lineage>
        <taxon>Eukaryota</taxon>
        <taxon>Fungi</taxon>
        <taxon>Dikarya</taxon>
        <taxon>Ascomycota</taxon>
        <taxon>Pezizomycotina</taxon>
        <taxon>Sordariomycetes</taxon>
        <taxon>Sordariomycetidae</taxon>
        <taxon>Magnaporthales</taxon>
        <taxon>Magnaporthaceae</taxon>
        <taxon>Gaeumannomyces</taxon>
    </lineage>
</organism>
<proteinExistence type="predicted"/>
<dbReference type="GeneID" id="20350251"/>
<reference evidence="1" key="3">
    <citation type="submission" date="2010-09" db="EMBL/GenBank/DDBJ databases">
        <title>Annotation of Gaeumannomyces graminis var. tritici R3-111a-1.</title>
        <authorList>
            <consortium name="The Broad Institute Genome Sequencing Platform"/>
            <person name="Ma L.-J."/>
            <person name="Dead R."/>
            <person name="Young S.K."/>
            <person name="Zeng Q."/>
            <person name="Gargeya S."/>
            <person name="Fitzgerald M."/>
            <person name="Haas B."/>
            <person name="Abouelleil A."/>
            <person name="Alvarado L."/>
            <person name="Arachchi H.M."/>
            <person name="Berlin A."/>
            <person name="Brown A."/>
            <person name="Chapman S.B."/>
            <person name="Chen Z."/>
            <person name="Dunbar C."/>
            <person name="Freedman E."/>
            <person name="Gearin G."/>
            <person name="Gellesch M."/>
            <person name="Goldberg J."/>
            <person name="Griggs A."/>
            <person name="Gujja S."/>
            <person name="Heiman D."/>
            <person name="Howarth C."/>
            <person name="Larson L."/>
            <person name="Lui A."/>
            <person name="MacDonald P.J.P."/>
            <person name="Mehta T."/>
            <person name="Montmayeur A."/>
            <person name="Murphy C."/>
            <person name="Neiman D."/>
            <person name="Pearson M."/>
            <person name="Priest M."/>
            <person name="Roberts A."/>
            <person name="Saif S."/>
            <person name="Shea T."/>
            <person name="Shenoy N."/>
            <person name="Sisk P."/>
            <person name="Stolte C."/>
            <person name="Sykes S."/>
            <person name="Yandava C."/>
            <person name="Wortman J."/>
            <person name="Nusbaum C."/>
            <person name="Birren B."/>
        </authorList>
    </citation>
    <scope>NUCLEOTIDE SEQUENCE</scope>
    <source>
        <strain evidence="1">R3-111a-1</strain>
    </source>
</reference>
<evidence type="ECO:0000313" key="2">
    <source>
        <dbReference type="EnsemblFungi" id="EJT72942"/>
    </source>
</evidence>
<keyword evidence="3" id="KW-1185">Reference proteome</keyword>
<dbReference type="RefSeq" id="XP_009225916.1">
    <property type="nucleotide sequence ID" value="XM_009227652.1"/>
</dbReference>
<evidence type="ECO:0000313" key="3">
    <source>
        <dbReference type="Proteomes" id="UP000006039"/>
    </source>
</evidence>
<dbReference type="EMBL" id="GL385399">
    <property type="protein sequence ID" value="EJT72942.1"/>
    <property type="molecule type" value="Genomic_DNA"/>
</dbReference>